<dbReference type="GO" id="GO:0003729">
    <property type="term" value="F:mRNA binding"/>
    <property type="evidence" value="ECO:0007669"/>
    <property type="project" value="InterPro"/>
</dbReference>
<keyword evidence="2" id="KW-1185">Reference proteome</keyword>
<evidence type="ECO:0000313" key="2">
    <source>
        <dbReference type="Proteomes" id="UP000320582"/>
    </source>
</evidence>
<proteinExistence type="predicted"/>
<organism evidence="1 2">
    <name type="scientific">Roseinatronobacter monicus</name>
    <dbReference type="NCBI Taxonomy" id="393481"/>
    <lineage>
        <taxon>Bacteria</taxon>
        <taxon>Pseudomonadati</taxon>
        <taxon>Pseudomonadota</taxon>
        <taxon>Alphaproteobacteria</taxon>
        <taxon>Rhodobacterales</taxon>
        <taxon>Paracoccaceae</taxon>
        <taxon>Roseinatronobacter</taxon>
    </lineage>
</organism>
<dbReference type="EMBL" id="VFPT01000005">
    <property type="protein sequence ID" value="TQM89786.1"/>
    <property type="molecule type" value="Genomic_DNA"/>
</dbReference>
<accession>A0A543K3Z5</accession>
<dbReference type="Proteomes" id="UP000320582">
    <property type="component" value="Unassembled WGS sequence"/>
</dbReference>
<sequence length="81" mass="9223">MAARNKLIERLKAQPKDYEWQELRRLLGALGYEEKQGRGSRVKFVGEGLPKINLHSPHPSPVMKHYAVKQVCELLTEAGLI</sequence>
<dbReference type="OrthoDB" id="73001at2"/>
<dbReference type="RefSeq" id="WP_142085849.1">
    <property type="nucleotide sequence ID" value="NZ_VFPT01000005.1"/>
</dbReference>
<gene>
    <name evidence="1" type="ORF">BD293_4471</name>
</gene>
<dbReference type="Pfam" id="PF07927">
    <property type="entry name" value="HicA_toxin"/>
    <property type="match status" value="1"/>
</dbReference>
<protein>
    <submittedName>
        <fullName evidence="1">HicA-like toxin of HicAB toxin-antitoxin system</fullName>
    </submittedName>
</protein>
<comment type="caution">
    <text evidence="1">The sequence shown here is derived from an EMBL/GenBank/DDBJ whole genome shotgun (WGS) entry which is preliminary data.</text>
</comment>
<reference evidence="1 2" key="1">
    <citation type="submission" date="2019-06" db="EMBL/GenBank/DDBJ databases">
        <title>Genomic Encyclopedia of Archaeal and Bacterial Type Strains, Phase II (KMG-II): from individual species to whole genera.</title>
        <authorList>
            <person name="Goeker M."/>
        </authorList>
    </citation>
    <scope>NUCLEOTIDE SEQUENCE [LARGE SCALE GENOMIC DNA]</scope>
    <source>
        <strain evidence="1 2">DSM 18423</strain>
    </source>
</reference>
<name>A0A543K3Z5_9RHOB</name>
<dbReference type="SUPFAM" id="SSF54786">
    <property type="entry name" value="YcfA/nrd intein domain"/>
    <property type="match status" value="1"/>
</dbReference>
<dbReference type="InterPro" id="IPR012933">
    <property type="entry name" value="HicA_mRNA_interferase"/>
</dbReference>
<evidence type="ECO:0000313" key="1">
    <source>
        <dbReference type="EMBL" id="TQM89786.1"/>
    </source>
</evidence>
<dbReference type="AlphaFoldDB" id="A0A543K3Z5"/>